<keyword evidence="1" id="KW-0418">Kinase</keyword>
<dbReference type="OrthoDB" id="998593at2759"/>
<dbReference type="GO" id="GO:0016301">
    <property type="term" value="F:kinase activity"/>
    <property type="evidence" value="ECO:0007669"/>
    <property type="project" value="UniProtKB-KW"/>
</dbReference>
<dbReference type="AlphaFoldDB" id="A0A5B6V9P4"/>
<keyword evidence="2" id="KW-1185">Reference proteome</keyword>
<protein>
    <submittedName>
        <fullName evidence="1">Receptor-like protein kinase</fullName>
    </submittedName>
</protein>
<gene>
    <name evidence="1" type="ORF">EPI10_000819</name>
</gene>
<keyword evidence="1" id="KW-0808">Transferase</keyword>
<keyword evidence="1" id="KW-0675">Receptor</keyword>
<dbReference type="EMBL" id="SMMG02000007">
    <property type="protein sequence ID" value="KAA3465676.1"/>
    <property type="molecule type" value="Genomic_DNA"/>
</dbReference>
<proteinExistence type="predicted"/>
<comment type="caution">
    <text evidence="1">The sequence shown here is derived from an EMBL/GenBank/DDBJ whole genome shotgun (WGS) entry which is preliminary data.</text>
</comment>
<sequence>MLYSEEPVRILAREVKELRNKCIALVKVLWHRHGVEEAIWELKEAMKVQYPNLFLVRFSGMKILLGGKVVTTHFLGCKNIGFGTTILTNELGSY</sequence>
<name>A0A5B6V9P4_9ROSI</name>
<dbReference type="Proteomes" id="UP000325315">
    <property type="component" value="Unassembled WGS sequence"/>
</dbReference>
<accession>A0A5B6V9P4</accession>
<evidence type="ECO:0000313" key="1">
    <source>
        <dbReference type="EMBL" id="KAA3465676.1"/>
    </source>
</evidence>
<reference evidence="2" key="1">
    <citation type="journal article" date="2019" name="Plant Biotechnol. J.">
        <title>Genome sequencing of the Australian wild diploid species Gossypium australe highlights disease resistance and delayed gland morphogenesis.</title>
        <authorList>
            <person name="Cai Y."/>
            <person name="Cai X."/>
            <person name="Wang Q."/>
            <person name="Wang P."/>
            <person name="Zhang Y."/>
            <person name="Cai C."/>
            <person name="Xu Y."/>
            <person name="Wang K."/>
            <person name="Zhou Z."/>
            <person name="Wang C."/>
            <person name="Geng S."/>
            <person name="Li B."/>
            <person name="Dong Q."/>
            <person name="Hou Y."/>
            <person name="Wang H."/>
            <person name="Ai P."/>
            <person name="Liu Z."/>
            <person name="Yi F."/>
            <person name="Sun M."/>
            <person name="An G."/>
            <person name="Cheng J."/>
            <person name="Zhang Y."/>
            <person name="Shi Q."/>
            <person name="Xie Y."/>
            <person name="Shi X."/>
            <person name="Chang Y."/>
            <person name="Huang F."/>
            <person name="Chen Y."/>
            <person name="Hong S."/>
            <person name="Mi L."/>
            <person name="Sun Q."/>
            <person name="Zhang L."/>
            <person name="Zhou B."/>
            <person name="Peng R."/>
            <person name="Zhang X."/>
            <person name="Liu F."/>
        </authorList>
    </citation>
    <scope>NUCLEOTIDE SEQUENCE [LARGE SCALE GENOMIC DNA]</scope>
    <source>
        <strain evidence="2">cv. PA1801</strain>
    </source>
</reference>
<evidence type="ECO:0000313" key="2">
    <source>
        <dbReference type="Proteomes" id="UP000325315"/>
    </source>
</evidence>
<organism evidence="1 2">
    <name type="scientific">Gossypium australe</name>
    <dbReference type="NCBI Taxonomy" id="47621"/>
    <lineage>
        <taxon>Eukaryota</taxon>
        <taxon>Viridiplantae</taxon>
        <taxon>Streptophyta</taxon>
        <taxon>Embryophyta</taxon>
        <taxon>Tracheophyta</taxon>
        <taxon>Spermatophyta</taxon>
        <taxon>Magnoliopsida</taxon>
        <taxon>eudicotyledons</taxon>
        <taxon>Gunneridae</taxon>
        <taxon>Pentapetalae</taxon>
        <taxon>rosids</taxon>
        <taxon>malvids</taxon>
        <taxon>Malvales</taxon>
        <taxon>Malvaceae</taxon>
        <taxon>Malvoideae</taxon>
        <taxon>Gossypium</taxon>
    </lineage>
</organism>